<dbReference type="InterPro" id="IPR003958">
    <property type="entry name" value="CBFA_NFYB_domain"/>
</dbReference>
<evidence type="ECO:0000256" key="2">
    <source>
        <dbReference type="ARBA" id="ARBA00023015"/>
    </source>
</evidence>
<dbReference type="GeneID" id="110782577"/>
<dbReference type="Pfam" id="PF00808">
    <property type="entry name" value="CBFD_NFYB_HMF"/>
    <property type="match status" value="1"/>
</dbReference>
<reference evidence="6" key="2">
    <citation type="submission" date="2025-08" db="UniProtKB">
        <authorList>
            <consortium name="RefSeq"/>
        </authorList>
    </citation>
    <scope>IDENTIFICATION</scope>
    <source>
        <tissue evidence="6">Leaf</tissue>
    </source>
</reference>
<keyword evidence="5" id="KW-1185">Reference proteome</keyword>
<sequence>MEGQSSINKSNLKMFNFSKASKSTAWSSNTGMDVEAVGNESPVCRRRVGRPPVHPSSPIEYREQDRYMPIANVVRLMRQSLPSHARISDEAKETIQECVTEFISFISDEANDMCKADKRKVITAGDLVSAMSRLGFRNYAHSLSVYLKRYRQLEGKYHSRSQTPLYATDAYSGGGVVSGGFSNDNKDGVQEVVSFHPFVEFK</sequence>
<evidence type="ECO:0000256" key="3">
    <source>
        <dbReference type="ARBA" id="ARBA00023163"/>
    </source>
</evidence>
<dbReference type="GO" id="GO:0046982">
    <property type="term" value="F:protein heterodimerization activity"/>
    <property type="evidence" value="ECO:0007669"/>
    <property type="project" value="InterPro"/>
</dbReference>
<name>A0A9R0I6K8_SPIOL</name>
<proteinExistence type="inferred from homology"/>
<reference evidence="5" key="1">
    <citation type="journal article" date="2021" name="Nat. Commun.">
        <title>Genomic analyses provide insights into spinach domestication and the genetic basis of agronomic traits.</title>
        <authorList>
            <person name="Cai X."/>
            <person name="Sun X."/>
            <person name="Xu C."/>
            <person name="Sun H."/>
            <person name="Wang X."/>
            <person name="Ge C."/>
            <person name="Zhang Z."/>
            <person name="Wang Q."/>
            <person name="Fei Z."/>
            <person name="Jiao C."/>
            <person name="Wang Q."/>
        </authorList>
    </citation>
    <scope>NUCLEOTIDE SEQUENCE [LARGE SCALE GENOMIC DNA]</scope>
    <source>
        <strain evidence="5">cv. Varoflay</strain>
    </source>
</reference>
<protein>
    <submittedName>
        <fullName evidence="6">Nuclear transcription factor Y subunit B-3-like</fullName>
    </submittedName>
</protein>
<comment type="similarity">
    <text evidence="1">Belongs to the NFYB/HAP3 subunit family.</text>
</comment>
<dbReference type="AlphaFoldDB" id="A0A9R0I6K8"/>
<dbReference type="InterPro" id="IPR027113">
    <property type="entry name" value="Transc_fact_NFYB/HAP3"/>
</dbReference>
<dbReference type="GO" id="GO:0001228">
    <property type="term" value="F:DNA-binding transcription activator activity, RNA polymerase II-specific"/>
    <property type="evidence" value="ECO:0007669"/>
    <property type="project" value="InterPro"/>
</dbReference>
<evidence type="ECO:0000313" key="5">
    <source>
        <dbReference type="Proteomes" id="UP000813463"/>
    </source>
</evidence>
<dbReference type="Gene3D" id="1.10.20.10">
    <property type="entry name" value="Histone, subunit A"/>
    <property type="match status" value="1"/>
</dbReference>
<feature type="domain" description="Transcription factor CBF/NF-Y/archaeal histone" evidence="4">
    <location>
        <begin position="67"/>
        <end position="131"/>
    </location>
</feature>
<keyword evidence="3" id="KW-0804">Transcription</keyword>
<dbReference type="InterPro" id="IPR009072">
    <property type="entry name" value="Histone-fold"/>
</dbReference>
<dbReference type="SUPFAM" id="SSF47113">
    <property type="entry name" value="Histone-fold"/>
    <property type="match status" value="1"/>
</dbReference>
<dbReference type="PRINTS" id="PR00615">
    <property type="entry name" value="CCAATSUBUNTA"/>
</dbReference>
<dbReference type="PANTHER" id="PTHR11064:SF196">
    <property type="entry name" value="NUCLEAR TRANSCRIPTION FACTOR Y SUBUNIT B-6"/>
    <property type="match status" value="1"/>
</dbReference>
<dbReference type="Proteomes" id="UP000813463">
    <property type="component" value="Chromosome 4"/>
</dbReference>
<dbReference type="KEGG" id="soe:110782577"/>
<dbReference type="RefSeq" id="XP_021842434.2">
    <property type="nucleotide sequence ID" value="XM_021986742.2"/>
</dbReference>
<evidence type="ECO:0000256" key="1">
    <source>
        <dbReference type="ARBA" id="ARBA00009053"/>
    </source>
</evidence>
<gene>
    <name evidence="6" type="primary">LOC110782577</name>
</gene>
<dbReference type="GO" id="GO:0006357">
    <property type="term" value="P:regulation of transcription by RNA polymerase II"/>
    <property type="evidence" value="ECO:0000318"/>
    <property type="project" value="GO_Central"/>
</dbReference>
<dbReference type="GO" id="GO:0000981">
    <property type="term" value="F:DNA-binding transcription factor activity, RNA polymerase II-specific"/>
    <property type="evidence" value="ECO:0000318"/>
    <property type="project" value="GO_Central"/>
</dbReference>
<dbReference type="CDD" id="cd22907">
    <property type="entry name" value="HFD_NFYB"/>
    <property type="match status" value="1"/>
</dbReference>
<accession>A0A9R0I6K8</accession>
<evidence type="ECO:0000313" key="6">
    <source>
        <dbReference type="RefSeq" id="XP_021842434.2"/>
    </source>
</evidence>
<keyword evidence="2" id="KW-0805">Transcription regulation</keyword>
<evidence type="ECO:0000259" key="4">
    <source>
        <dbReference type="Pfam" id="PF00808"/>
    </source>
</evidence>
<dbReference type="GO" id="GO:0016602">
    <property type="term" value="C:CCAAT-binding factor complex"/>
    <property type="evidence" value="ECO:0000318"/>
    <property type="project" value="GO_Central"/>
</dbReference>
<dbReference type="PANTHER" id="PTHR11064">
    <property type="entry name" value="CCAAT-BINDING TRANSCRIPTION FACTOR-RELATED"/>
    <property type="match status" value="1"/>
</dbReference>
<organism evidence="5 6">
    <name type="scientific">Spinacia oleracea</name>
    <name type="common">Spinach</name>
    <dbReference type="NCBI Taxonomy" id="3562"/>
    <lineage>
        <taxon>Eukaryota</taxon>
        <taxon>Viridiplantae</taxon>
        <taxon>Streptophyta</taxon>
        <taxon>Embryophyta</taxon>
        <taxon>Tracheophyta</taxon>
        <taxon>Spermatophyta</taxon>
        <taxon>Magnoliopsida</taxon>
        <taxon>eudicotyledons</taxon>
        <taxon>Gunneridae</taxon>
        <taxon>Pentapetalae</taxon>
        <taxon>Caryophyllales</taxon>
        <taxon>Chenopodiaceae</taxon>
        <taxon>Chenopodioideae</taxon>
        <taxon>Anserineae</taxon>
        <taxon>Spinacia</taxon>
    </lineage>
</organism>
<dbReference type="GO" id="GO:0000978">
    <property type="term" value="F:RNA polymerase II cis-regulatory region sequence-specific DNA binding"/>
    <property type="evidence" value="ECO:0007669"/>
    <property type="project" value="TreeGrafter"/>
</dbReference>